<evidence type="ECO:0000313" key="11">
    <source>
        <dbReference type="Proteomes" id="UP001549921"/>
    </source>
</evidence>
<dbReference type="PRINTS" id="PR00385">
    <property type="entry name" value="P450"/>
</dbReference>
<evidence type="ECO:0000256" key="2">
    <source>
        <dbReference type="ARBA" id="ARBA00010617"/>
    </source>
</evidence>
<protein>
    <recommendedName>
        <fullName evidence="12">Cytochrome P450</fullName>
    </recommendedName>
</protein>
<dbReference type="EMBL" id="JBEDNZ010000008">
    <property type="protein sequence ID" value="KAL0839399.1"/>
    <property type="molecule type" value="Genomic_DNA"/>
</dbReference>
<dbReference type="PRINTS" id="PR00463">
    <property type="entry name" value="EP450I"/>
</dbReference>
<dbReference type="Proteomes" id="UP001549921">
    <property type="component" value="Unassembled WGS sequence"/>
</dbReference>
<evidence type="ECO:0000256" key="6">
    <source>
        <dbReference type="ARBA" id="ARBA00023004"/>
    </source>
</evidence>
<sequence>MVFILLLFVTFCALALLSWLSLMLDKRRTNVKGPTPYPLIGNGHLLAVDSAEFLRVLKRLETQYDGSAFIHLFSKRFVLTSNPKLIEGILTNSELSLKGPTYDYIRPWLGDGLLTSSGPKWKAHRRFLTPAFHFNILQNFVPVFCKSAAVLRKKLRYQANGSPIDLFPVFALAALDIVTESIMGVSVNAQSDSESEFVKAVDVMSSIASMRMRNPFVQSDAVFNLLPYKTQQDKALEILHGTTRKVINARKEELRKAEITDLGPNAETGIKNKHAFLDLLLLAEVDGKKISDDNIREEVDTFMFEGHDTTTSGLTYCIYILSYHEDIQEKIFAEQKSIFGDNFERDPTYSELQEMKYLELVIKEALRLFPPVPVIERGITQDVEVAGLKLLKGTSVIIDFFNMQRNPDQYEDPLEFRPERFESRTGNPFHWLPFSAGSRNCIGQKFATLEMKVIISDVVKNFKILPLGEEPVLAADLILRSKNGVKVKLQPR</sequence>
<dbReference type="GO" id="GO:0046872">
    <property type="term" value="F:metal ion binding"/>
    <property type="evidence" value="ECO:0007669"/>
    <property type="project" value="UniProtKB-KW"/>
</dbReference>
<keyword evidence="3 8" id="KW-0349">Heme</keyword>
<dbReference type="PANTHER" id="PTHR24291">
    <property type="entry name" value="CYTOCHROME P450 FAMILY 4"/>
    <property type="match status" value="1"/>
</dbReference>
<gene>
    <name evidence="10" type="ORF">ABMA28_016125</name>
</gene>
<dbReference type="AlphaFoldDB" id="A0ABD0T7Q9"/>
<dbReference type="PROSITE" id="PS00086">
    <property type="entry name" value="CYTOCHROME_P450"/>
    <property type="match status" value="1"/>
</dbReference>
<dbReference type="InterPro" id="IPR002401">
    <property type="entry name" value="Cyt_P450_E_grp-I"/>
</dbReference>
<dbReference type="GO" id="GO:0004497">
    <property type="term" value="F:monooxygenase activity"/>
    <property type="evidence" value="ECO:0007669"/>
    <property type="project" value="UniProtKB-KW"/>
</dbReference>
<dbReference type="Gene3D" id="1.10.630.10">
    <property type="entry name" value="Cytochrome P450"/>
    <property type="match status" value="1"/>
</dbReference>
<comment type="cofactor">
    <cofactor evidence="1 8">
        <name>heme</name>
        <dbReference type="ChEBI" id="CHEBI:30413"/>
    </cofactor>
</comment>
<organism evidence="10 11">
    <name type="scientific">Loxostege sticticalis</name>
    <name type="common">Beet webworm moth</name>
    <dbReference type="NCBI Taxonomy" id="481309"/>
    <lineage>
        <taxon>Eukaryota</taxon>
        <taxon>Metazoa</taxon>
        <taxon>Ecdysozoa</taxon>
        <taxon>Arthropoda</taxon>
        <taxon>Hexapoda</taxon>
        <taxon>Insecta</taxon>
        <taxon>Pterygota</taxon>
        <taxon>Neoptera</taxon>
        <taxon>Endopterygota</taxon>
        <taxon>Lepidoptera</taxon>
        <taxon>Glossata</taxon>
        <taxon>Ditrysia</taxon>
        <taxon>Pyraloidea</taxon>
        <taxon>Crambidae</taxon>
        <taxon>Pyraustinae</taxon>
        <taxon>Loxostege</taxon>
    </lineage>
</organism>
<evidence type="ECO:0000256" key="4">
    <source>
        <dbReference type="ARBA" id="ARBA00022723"/>
    </source>
</evidence>
<comment type="caution">
    <text evidence="10">The sequence shown here is derived from an EMBL/GenBank/DDBJ whole genome shotgun (WGS) entry which is preliminary data.</text>
</comment>
<evidence type="ECO:0000256" key="9">
    <source>
        <dbReference type="RuleBase" id="RU000461"/>
    </source>
</evidence>
<dbReference type="InterPro" id="IPR050196">
    <property type="entry name" value="Cytochrome_P450_Monoox"/>
</dbReference>
<keyword evidence="4 8" id="KW-0479">Metal-binding</keyword>
<dbReference type="Pfam" id="PF00067">
    <property type="entry name" value="p450"/>
    <property type="match status" value="1"/>
</dbReference>
<comment type="similarity">
    <text evidence="2 9">Belongs to the cytochrome P450 family.</text>
</comment>
<dbReference type="CDD" id="cd20628">
    <property type="entry name" value="CYP4"/>
    <property type="match status" value="1"/>
</dbReference>
<dbReference type="InterPro" id="IPR001128">
    <property type="entry name" value="Cyt_P450"/>
</dbReference>
<evidence type="ECO:0000256" key="3">
    <source>
        <dbReference type="ARBA" id="ARBA00022617"/>
    </source>
</evidence>
<dbReference type="PANTHER" id="PTHR24291:SF187">
    <property type="entry name" value="CYTOCHROME P450 4AE1-RELATED"/>
    <property type="match status" value="1"/>
</dbReference>
<dbReference type="InterPro" id="IPR036396">
    <property type="entry name" value="Cyt_P450_sf"/>
</dbReference>
<keyword evidence="5 9" id="KW-0560">Oxidoreductase</keyword>
<keyword evidence="6 8" id="KW-0408">Iron</keyword>
<name>A0ABD0T7Q9_LOXSC</name>
<reference evidence="10 11" key="1">
    <citation type="submission" date="2024-06" db="EMBL/GenBank/DDBJ databases">
        <title>A chromosome-level genome assembly of beet webworm, Loxostege sticticalis.</title>
        <authorList>
            <person name="Zhang Y."/>
        </authorList>
    </citation>
    <scope>NUCLEOTIDE SEQUENCE [LARGE SCALE GENOMIC DNA]</scope>
    <source>
        <strain evidence="10">AQ028</strain>
        <tissue evidence="10">Male pupae</tissue>
    </source>
</reference>
<evidence type="ECO:0000256" key="7">
    <source>
        <dbReference type="ARBA" id="ARBA00023033"/>
    </source>
</evidence>
<proteinExistence type="inferred from homology"/>
<accession>A0ABD0T7Q9</accession>
<keyword evidence="7 9" id="KW-0503">Monooxygenase</keyword>
<evidence type="ECO:0000313" key="10">
    <source>
        <dbReference type="EMBL" id="KAL0839399.1"/>
    </source>
</evidence>
<dbReference type="SUPFAM" id="SSF48264">
    <property type="entry name" value="Cytochrome P450"/>
    <property type="match status" value="1"/>
</dbReference>
<evidence type="ECO:0000256" key="1">
    <source>
        <dbReference type="ARBA" id="ARBA00001971"/>
    </source>
</evidence>
<evidence type="ECO:0000256" key="5">
    <source>
        <dbReference type="ARBA" id="ARBA00023002"/>
    </source>
</evidence>
<evidence type="ECO:0008006" key="12">
    <source>
        <dbReference type="Google" id="ProtNLM"/>
    </source>
</evidence>
<feature type="binding site" description="axial binding residue" evidence="8">
    <location>
        <position position="441"/>
    </location>
    <ligand>
        <name>heme</name>
        <dbReference type="ChEBI" id="CHEBI:30413"/>
    </ligand>
    <ligandPart>
        <name>Fe</name>
        <dbReference type="ChEBI" id="CHEBI:18248"/>
    </ligandPart>
</feature>
<evidence type="ECO:0000256" key="8">
    <source>
        <dbReference type="PIRSR" id="PIRSR602401-1"/>
    </source>
</evidence>
<dbReference type="InterPro" id="IPR017972">
    <property type="entry name" value="Cyt_P450_CS"/>
</dbReference>